<sequence>MAIVTLATPGMSGLSLLQTSRRPEKPASNATRPTAAKTEPQQSGNLVGGADPTTVGLCGNSATEARALGCTFDQLTWSWYPPSCPHYANDEFVKAEDWKFYLDKYGQEEATSEDWERAMNNELQLYGERREHITHCVYLMLSVAQVVRDGTPHPKKLVEYGHLAHCATLMLRSLRKDKYWKSMDTLVPFVDYSVTC</sequence>
<proteinExistence type="predicted"/>
<dbReference type="Proteomes" id="UP000078237">
    <property type="component" value="Unassembled WGS sequence"/>
</dbReference>
<evidence type="ECO:0000313" key="2">
    <source>
        <dbReference type="EMBL" id="KXX73735.1"/>
    </source>
</evidence>
<accession>A0A175VR50</accession>
<reference evidence="4" key="1">
    <citation type="submission" date="2015-06" db="EMBL/GenBank/DDBJ databases">
        <authorList>
            <person name="van de Sande W.W.J."/>
        </authorList>
    </citation>
    <scope>NUCLEOTIDE SEQUENCE [LARGE SCALE GENOMIC DNA]</scope>
    <source>
        <strain evidence="4">mm55</strain>
    </source>
</reference>
<reference evidence="2 4" key="3">
    <citation type="submission" date="2016-01" db="EMBL/GenBank/DDBJ databases">
        <title>Madurella mycetomatis genome sequencing.</title>
        <authorList>
            <person name="Van De Sande W."/>
        </authorList>
    </citation>
    <scope>NUCLEOTIDE SEQUENCE [LARGE SCALE GENOMIC DNA]</scope>
    <source>
        <strain evidence="4">mm55</strain>
        <strain evidence="2">Mm55</strain>
    </source>
</reference>
<dbReference type="InterPro" id="IPR053008">
    <property type="entry name" value="Phomopsin_biosynth_assoc"/>
</dbReference>
<keyword evidence="4" id="KW-1185">Reference proteome</keyword>
<dbReference type="EMBL" id="LCTW02000279">
    <property type="protein sequence ID" value="KXX75305.1"/>
    <property type="molecule type" value="Genomic_DNA"/>
</dbReference>
<evidence type="ECO:0000313" key="3">
    <source>
        <dbReference type="EMBL" id="KXX75305.1"/>
    </source>
</evidence>
<dbReference type="OrthoDB" id="4571067at2759"/>
<evidence type="ECO:0000313" key="4">
    <source>
        <dbReference type="Proteomes" id="UP000078237"/>
    </source>
</evidence>
<feature type="region of interest" description="Disordered" evidence="1">
    <location>
        <begin position="14"/>
        <end position="50"/>
    </location>
</feature>
<dbReference type="PANTHER" id="PTHR35896:SF3">
    <property type="entry name" value="MAJOR FACILITATOR SUPERFAMILY TRANSPORTER"/>
    <property type="match status" value="1"/>
</dbReference>
<protein>
    <submittedName>
        <fullName evidence="2">Uncharacterized protein</fullName>
    </submittedName>
</protein>
<dbReference type="VEuPathDB" id="FungiDB:MMYC01_208496"/>
<reference evidence="2" key="2">
    <citation type="submission" date="2015-06" db="EMBL/GenBank/DDBJ databases">
        <authorList>
            <person name="Hoefler B.C."/>
            <person name="Straight P.D."/>
        </authorList>
    </citation>
    <scope>NUCLEOTIDE SEQUENCE [LARGE SCALE GENOMIC DNA]</scope>
    <source>
        <strain evidence="2">Mm55</strain>
    </source>
</reference>
<name>A0A175VR50_9PEZI</name>
<dbReference type="EMBL" id="LCTW02000428">
    <property type="protein sequence ID" value="KXX73735.1"/>
    <property type="molecule type" value="Genomic_DNA"/>
</dbReference>
<dbReference type="PANTHER" id="PTHR35896">
    <property type="entry name" value="IG-LIKE DOMAIN-CONTAINING PROTEIN"/>
    <property type="match status" value="1"/>
</dbReference>
<comment type="caution">
    <text evidence="2">The sequence shown here is derived from an EMBL/GenBank/DDBJ whole genome shotgun (WGS) entry which is preliminary data.</text>
</comment>
<evidence type="ECO:0000256" key="1">
    <source>
        <dbReference type="SAM" id="MobiDB-lite"/>
    </source>
</evidence>
<gene>
    <name evidence="3" type="ORF">MMYC01_208496</name>
    <name evidence="2" type="ORF">MMYC01_209635</name>
</gene>
<organism evidence="2 4">
    <name type="scientific">Madurella mycetomatis</name>
    <dbReference type="NCBI Taxonomy" id="100816"/>
    <lineage>
        <taxon>Eukaryota</taxon>
        <taxon>Fungi</taxon>
        <taxon>Dikarya</taxon>
        <taxon>Ascomycota</taxon>
        <taxon>Pezizomycotina</taxon>
        <taxon>Sordariomycetes</taxon>
        <taxon>Sordariomycetidae</taxon>
        <taxon>Sordariales</taxon>
        <taxon>Sordariales incertae sedis</taxon>
        <taxon>Madurella</taxon>
    </lineage>
</organism>
<dbReference type="VEuPathDB" id="FungiDB:MMYC01_209635"/>
<dbReference type="AlphaFoldDB" id="A0A175VR50"/>